<keyword evidence="3" id="KW-1185">Reference proteome</keyword>
<dbReference type="KEGG" id="lamb:KBB96_03955"/>
<organism evidence="2 3">
    <name type="scientific">Luteolibacter ambystomatis</name>
    <dbReference type="NCBI Taxonomy" id="2824561"/>
    <lineage>
        <taxon>Bacteria</taxon>
        <taxon>Pseudomonadati</taxon>
        <taxon>Verrucomicrobiota</taxon>
        <taxon>Verrucomicrobiia</taxon>
        <taxon>Verrucomicrobiales</taxon>
        <taxon>Verrucomicrobiaceae</taxon>
        <taxon>Luteolibacter</taxon>
    </lineage>
</organism>
<accession>A0A975PG66</accession>
<feature type="region of interest" description="Disordered" evidence="1">
    <location>
        <begin position="34"/>
        <end position="73"/>
    </location>
</feature>
<dbReference type="InterPro" id="IPR011989">
    <property type="entry name" value="ARM-like"/>
</dbReference>
<dbReference type="EMBL" id="CP073100">
    <property type="protein sequence ID" value="QUE52047.1"/>
    <property type="molecule type" value="Genomic_DNA"/>
</dbReference>
<dbReference type="SUPFAM" id="SSF48371">
    <property type="entry name" value="ARM repeat"/>
    <property type="match status" value="1"/>
</dbReference>
<reference evidence="2" key="1">
    <citation type="submission" date="2021-04" db="EMBL/GenBank/DDBJ databases">
        <title>Luteolibacter sp. 32A isolated from the skin of an Anderson's salamander (Ambystoma andersonii).</title>
        <authorList>
            <person name="Spergser J."/>
            <person name="Busse H.-J."/>
        </authorList>
    </citation>
    <scope>NUCLEOTIDE SEQUENCE</scope>
    <source>
        <strain evidence="2">32A</strain>
    </source>
</reference>
<dbReference type="Proteomes" id="UP000676169">
    <property type="component" value="Chromosome"/>
</dbReference>
<dbReference type="Gene3D" id="1.25.10.10">
    <property type="entry name" value="Leucine-rich Repeat Variant"/>
    <property type="match status" value="1"/>
</dbReference>
<sequence>MKRGGAAIAAVAVLGIGLGIFALRHEPAPSLPVAGLAPPSRTERAKETAPAAGPLIGTKSAPPASPEQRAAARQSIEEAVTTYEQAAVKTIAAFLQDPDPDIRLAARDGLIQLGEQDAIPILRQAATRMSDAAEATACREAADYLELPSWSDTPEGQEALARIRARHGK</sequence>
<dbReference type="AlphaFoldDB" id="A0A975PG66"/>
<evidence type="ECO:0000256" key="1">
    <source>
        <dbReference type="SAM" id="MobiDB-lite"/>
    </source>
</evidence>
<evidence type="ECO:0000313" key="2">
    <source>
        <dbReference type="EMBL" id="QUE52047.1"/>
    </source>
</evidence>
<evidence type="ECO:0000313" key="3">
    <source>
        <dbReference type="Proteomes" id="UP000676169"/>
    </source>
</evidence>
<proteinExistence type="predicted"/>
<name>A0A975PG66_9BACT</name>
<gene>
    <name evidence="2" type="ORF">KBB96_03955</name>
</gene>
<dbReference type="RefSeq" id="WP_211632533.1">
    <property type="nucleotide sequence ID" value="NZ_CP073100.1"/>
</dbReference>
<dbReference type="InterPro" id="IPR016024">
    <property type="entry name" value="ARM-type_fold"/>
</dbReference>
<protein>
    <submittedName>
        <fullName evidence="2">HEAT repeat domain-containing protein</fullName>
    </submittedName>
</protein>
<dbReference type="Pfam" id="PF13646">
    <property type="entry name" value="HEAT_2"/>
    <property type="match status" value="1"/>
</dbReference>